<reference evidence="7" key="1">
    <citation type="submission" date="2020-07" db="EMBL/GenBank/DDBJ databases">
        <title>Huge and variable diversity of episymbiotic CPR bacteria and DPANN archaea in groundwater ecosystems.</title>
        <authorList>
            <person name="He C.Y."/>
            <person name="Keren R."/>
            <person name="Whittaker M."/>
            <person name="Farag I.F."/>
            <person name="Doudna J."/>
            <person name="Cate J.H.D."/>
            <person name="Banfield J.F."/>
        </authorList>
    </citation>
    <scope>NUCLEOTIDE SEQUENCE</scope>
    <source>
        <strain evidence="7">NC_groundwater_1482_Ag_S-0.65um_47_24</strain>
    </source>
</reference>
<feature type="transmembrane region" description="Helical" evidence="6">
    <location>
        <begin position="189"/>
        <end position="206"/>
    </location>
</feature>
<dbReference type="NCBIfam" id="TIGR02454">
    <property type="entry name" value="ECF_T_CbiQ"/>
    <property type="match status" value="1"/>
</dbReference>
<keyword evidence="4 6" id="KW-1133">Transmembrane helix</keyword>
<evidence type="ECO:0000256" key="5">
    <source>
        <dbReference type="ARBA" id="ARBA00023136"/>
    </source>
</evidence>
<evidence type="ECO:0000313" key="8">
    <source>
        <dbReference type="Proteomes" id="UP000772181"/>
    </source>
</evidence>
<keyword evidence="5 6" id="KW-0472">Membrane</keyword>
<dbReference type="PANTHER" id="PTHR34857:SF2">
    <property type="entry name" value="SLL0384 PROTEIN"/>
    <property type="match status" value="1"/>
</dbReference>
<feature type="transmembrane region" description="Helical" evidence="6">
    <location>
        <begin position="148"/>
        <end position="169"/>
    </location>
</feature>
<keyword evidence="3 6" id="KW-0812">Transmembrane</keyword>
<evidence type="ECO:0000256" key="6">
    <source>
        <dbReference type="SAM" id="Phobius"/>
    </source>
</evidence>
<dbReference type="InterPro" id="IPR051611">
    <property type="entry name" value="ECF_transporter_component"/>
</dbReference>
<evidence type="ECO:0000256" key="1">
    <source>
        <dbReference type="ARBA" id="ARBA00004651"/>
    </source>
</evidence>
<dbReference type="GO" id="GO:0043190">
    <property type="term" value="C:ATP-binding cassette (ABC) transporter complex"/>
    <property type="evidence" value="ECO:0007669"/>
    <property type="project" value="InterPro"/>
</dbReference>
<dbReference type="PANTHER" id="PTHR34857">
    <property type="entry name" value="SLL0384 PROTEIN"/>
    <property type="match status" value="1"/>
</dbReference>
<evidence type="ECO:0000256" key="2">
    <source>
        <dbReference type="ARBA" id="ARBA00022475"/>
    </source>
</evidence>
<dbReference type="InterPro" id="IPR003339">
    <property type="entry name" value="ABC/ECF_trnsptr_transmembrane"/>
</dbReference>
<evidence type="ECO:0000256" key="4">
    <source>
        <dbReference type="ARBA" id="ARBA00022989"/>
    </source>
</evidence>
<dbReference type="GO" id="GO:0006824">
    <property type="term" value="P:cobalt ion transport"/>
    <property type="evidence" value="ECO:0007669"/>
    <property type="project" value="InterPro"/>
</dbReference>
<keyword evidence="2" id="KW-1003">Cell membrane</keyword>
<proteinExistence type="predicted"/>
<comment type="caution">
    <text evidence="7">The sequence shown here is derived from an EMBL/GenBank/DDBJ whole genome shotgun (WGS) entry which is preliminary data.</text>
</comment>
<evidence type="ECO:0000256" key="3">
    <source>
        <dbReference type="ARBA" id="ARBA00022692"/>
    </source>
</evidence>
<sequence length="265" mass="30373">MTFDTEFFNLGYLDTLSYRDTFIHRLDPRVKLVVTSIFTITVVSFPKYEVSGLIPYFLFPVLLFVLGDIPLRFILKKILTVSPFAFFLGIFNPIIDTHVIYILYGIPISGGWISLLSIILKFFLTISAALLLIATTSFPGICSGLRRLGLPDIFVSQLLFLYRYIFVLMEETMKMVRARDMRSFGKNGSGIKIFVNLIGVLFIRTVERSERIYQAMLSRGFKGKVESSKIYRISGTDIVFTMLALAVFYLFRKYRITGMFGKLLI</sequence>
<gene>
    <name evidence="7" type="primary">cbiQ</name>
    <name evidence="7" type="ORF">HY730_03060</name>
</gene>
<dbReference type="CDD" id="cd16914">
    <property type="entry name" value="EcfT"/>
    <property type="match status" value="1"/>
</dbReference>
<comment type="subcellular location">
    <subcellularLocation>
        <location evidence="1">Cell membrane</location>
        <topology evidence="1">Multi-pass membrane protein</topology>
    </subcellularLocation>
</comment>
<evidence type="ECO:0000313" key="7">
    <source>
        <dbReference type="EMBL" id="MBI4595338.1"/>
    </source>
</evidence>
<protein>
    <submittedName>
        <fullName evidence="7">Cobalt ECF transporter T component CbiQ</fullName>
    </submittedName>
</protein>
<dbReference type="InterPro" id="IPR012809">
    <property type="entry name" value="ECF_CbiQ"/>
</dbReference>
<dbReference type="Pfam" id="PF02361">
    <property type="entry name" value="CbiQ"/>
    <property type="match status" value="1"/>
</dbReference>
<dbReference type="Proteomes" id="UP000772181">
    <property type="component" value="Unassembled WGS sequence"/>
</dbReference>
<organism evidence="7 8">
    <name type="scientific">Tectimicrobiota bacterium</name>
    <dbReference type="NCBI Taxonomy" id="2528274"/>
    <lineage>
        <taxon>Bacteria</taxon>
        <taxon>Pseudomonadati</taxon>
        <taxon>Nitrospinota/Tectimicrobiota group</taxon>
        <taxon>Candidatus Tectimicrobiota</taxon>
    </lineage>
</organism>
<name>A0A933GK69_UNCTE</name>
<feature type="transmembrane region" description="Helical" evidence="6">
    <location>
        <begin position="54"/>
        <end position="75"/>
    </location>
</feature>
<dbReference type="EMBL" id="JACQWF010000137">
    <property type="protein sequence ID" value="MBI4595338.1"/>
    <property type="molecule type" value="Genomic_DNA"/>
</dbReference>
<dbReference type="AlphaFoldDB" id="A0A933GK69"/>
<feature type="transmembrane region" description="Helical" evidence="6">
    <location>
        <begin position="230"/>
        <end position="251"/>
    </location>
</feature>
<accession>A0A933GK69</accession>
<feature type="transmembrane region" description="Helical" evidence="6">
    <location>
        <begin position="84"/>
        <end position="106"/>
    </location>
</feature>
<feature type="transmembrane region" description="Helical" evidence="6">
    <location>
        <begin position="112"/>
        <end position="136"/>
    </location>
</feature>